<reference evidence="1" key="1">
    <citation type="submission" date="2006-10" db="EMBL/GenBank/DDBJ databases">
        <authorList>
            <person name="Amadeo P."/>
            <person name="Zhao Q."/>
            <person name="Wortman J."/>
            <person name="Fraser-Liggett C."/>
            <person name="Carlton J."/>
        </authorList>
    </citation>
    <scope>NUCLEOTIDE SEQUENCE</scope>
    <source>
        <strain evidence="1">G3</strain>
    </source>
</reference>
<sequence length="161" mass="18786">MVVDNFDREYISEVQEYSNLMTSTFQKQYYLSLIHIFDSCFVTFYSLVMDFAADTEEICQQLQNCIQSYIDSGMTKKLQEEVLQIKQSFLELQDKIPVLMQQLSENSTDHVQIIETLQRIDQSKKIADLGFTIASELETNPPMTKIRALSFTLIHRYSITK</sequence>
<dbReference type="VEuPathDB" id="TrichDB:TVAGG3_0606060"/>
<name>A2DD23_TRIV3</name>
<dbReference type="EMBL" id="DS113188">
    <property type="protein sequence ID" value="EAY21797.1"/>
    <property type="molecule type" value="Genomic_DNA"/>
</dbReference>
<gene>
    <name evidence="1" type="ORF">TVAG_238230</name>
</gene>
<proteinExistence type="predicted"/>
<dbReference type="RefSeq" id="XP_001582783.1">
    <property type="nucleotide sequence ID" value="XM_001582733.1"/>
</dbReference>
<protein>
    <submittedName>
        <fullName evidence="1">Uncharacterized protein</fullName>
    </submittedName>
</protein>
<accession>A2DD23</accession>
<keyword evidence="2" id="KW-1185">Reference proteome</keyword>
<dbReference type="VEuPathDB" id="TrichDB:TVAG_238230"/>
<organism evidence="1 2">
    <name type="scientific">Trichomonas vaginalis (strain ATCC PRA-98 / G3)</name>
    <dbReference type="NCBI Taxonomy" id="412133"/>
    <lineage>
        <taxon>Eukaryota</taxon>
        <taxon>Metamonada</taxon>
        <taxon>Parabasalia</taxon>
        <taxon>Trichomonadida</taxon>
        <taxon>Trichomonadidae</taxon>
        <taxon>Trichomonas</taxon>
    </lineage>
</organism>
<dbReference type="AlphaFoldDB" id="A2DD23"/>
<dbReference type="Proteomes" id="UP000001542">
    <property type="component" value="Unassembled WGS sequence"/>
</dbReference>
<evidence type="ECO:0000313" key="2">
    <source>
        <dbReference type="Proteomes" id="UP000001542"/>
    </source>
</evidence>
<dbReference type="SMR" id="A2DD23"/>
<evidence type="ECO:0000313" key="1">
    <source>
        <dbReference type="EMBL" id="EAY21797.1"/>
    </source>
</evidence>
<reference evidence="1" key="2">
    <citation type="journal article" date="2007" name="Science">
        <title>Draft genome sequence of the sexually transmitted pathogen Trichomonas vaginalis.</title>
        <authorList>
            <person name="Carlton J.M."/>
            <person name="Hirt R.P."/>
            <person name="Silva J.C."/>
            <person name="Delcher A.L."/>
            <person name="Schatz M."/>
            <person name="Zhao Q."/>
            <person name="Wortman J.R."/>
            <person name="Bidwell S.L."/>
            <person name="Alsmark U.C.M."/>
            <person name="Besteiro S."/>
            <person name="Sicheritz-Ponten T."/>
            <person name="Noel C.J."/>
            <person name="Dacks J.B."/>
            <person name="Foster P.G."/>
            <person name="Simillion C."/>
            <person name="Van de Peer Y."/>
            <person name="Miranda-Saavedra D."/>
            <person name="Barton G.J."/>
            <person name="Westrop G.D."/>
            <person name="Mueller S."/>
            <person name="Dessi D."/>
            <person name="Fiori P.L."/>
            <person name="Ren Q."/>
            <person name="Paulsen I."/>
            <person name="Zhang H."/>
            <person name="Bastida-Corcuera F.D."/>
            <person name="Simoes-Barbosa A."/>
            <person name="Brown M.T."/>
            <person name="Hayes R.D."/>
            <person name="Mukherjee M."/>
            <person name="Okumura C.Y."/>
            <person name="Schneider R."/>
            <person name="Smith A.J."/>
            <person name="Vanacova S."/>
            <person name="Villalvazo M."/>
            <person name="Haas B.J."/>
            <person name="Pertea M."/>
            <person name="Feldblyum T.V."/>
            <person name="Utterback T.R."/>
            <person name="Shu C.L."/>
            <person name="Osoegawa K."/>
            <person name="de Jong P.J."/>
            <person name="Hrdy I."/>
            <person name="Horvathova L."/>
            <person name="Zubacova Z."/>
            <person name="Dolezal P."/>
            <person name="Malik S.B."/>
            <person name="Logsdon J.M. Jr."/>
            <person name="Henze K."/>
            <person name="Gupta A."/>
            <person name="Wang C.C."/>
            <person name="Dunne R.L."/>
            <person name="Upcroft J.A."/>
            <person name="Upcroft P."/>
            <person name="White O."/>
            <person name="Salzberg S.L."/>
            <person name="Tang P."/>
            <person name="Chiu C.-H."/>
            <person name="Lee Y.-S."/>
            <person name="Embley T.M."/>
            <person name="Coombs G.H."/>
            <person name="Mottram J.C."/>
            <person name="Tachezy J."/>
            <person name="Fraser-Liggett C.M."/>
            <person name="Johnson P.J."/>
        </authorList>
    </citation>
    <scope>NUCLEOTIDE SEQUENCE [LARGE SCALE GENOMIC DNA]</scope>
    <source>
        <strain evidence="1">G3</strain>
    </source>
</reference>
<dbReference type="KEGG" id="tva:5467349"/>
<dbReference type="InParanoid" id="A2DD23"/>